<name>A0A222NZ06_9GAMM</name>
<dbReference type="AlphaFoldDB" id="A0A222NZ06"/>
<feature type="domain" description="Capsule synthesis protein CapA" evidence="2">
    <location>
        <begin position="22"/>
        <end position="274"/>
    </location>
</feature>
<evidence type="ECO:0000313" key="3">
    <source>
        <dbReference type="EMBL" id="ASQ44818.1"/>
    </source>
</evidence>
<accession>A0A222NZ06</accession>
<keyword evidence="4" id="KW-1185">Reference proteome</keyword>
<evidence type="ECO:0000256" key="1">
    <source>
        <dbReference type="ARBA" id="ARBA00005662"/>
    </source>
</evidence>
<dbReference type="KEGG" id="lcd:clem_01260"/>
<dbReference type="PANTHER" id="PTHR33393:SF11">
    <property type="entry name" value="POLYGLUTAMINE SYNTHESIS ACCESSORY PROTEIN RV0574C-RELATED"/>
    <property type="match status" value="1"/>
</dbReference>
<gene>
    <name evidence="3" type="primary">capA_1</name>
    <name evidence="3" type="ORF">clem_01260</name>
</gene>
<evidence type="ECO:0000259" key="2">
    <source>
        <dbReference type="SMART" id="SM00854"/>
    </source>
</evidence>
<dbReference type="SUPFAM" id="SSF56300">
    <property type="entry name" value="Metallo-dependent phosphatases"/>
    <property type="match status" value="1"/>
</dbReference>
<dbReference type="InterPro" id="IPR052169">
    <property type="entry name" value="CW_Biosynth-Accessory"/>
</dbReference>
<organism evidence="3 4">
    <name type="scientific">Legionella clemsonensis</name>
    <dbReference type="NCBI Taxonomy" id="1867846"/>
    <lineage>
        <taxon>Bacteria</taxon>
        <taxon>Pseudomonadati</taxon>
        <taxon>Pseudomonadota</taxon>
        <taxon>Gammaproteobacteria</taxon>
        <taxon>Legionellales</taxon>
        <taxon>Legionellaceae</taxon>
        <taxon>Legionella</taxon>
    </lineage>
</organism>
<dbReference type="CDD" id="cd07381">
    <property type="entry name" value="MPP_CapA"/>
    <property type="match status" value="1"/>
</dbReference>
<dbReference type="Proteomes" id="UP000201728">
    <property type="component" value="Chromosome"/>
</dbReference>
<protein>
    <submittedName>
        <fullName evidence="3">Capsule biosynthesis protein CapA</fullName>
    </submittedName>
</protein>
<dbReference type="OrthoDB" id="9810718at2"/>
<dbReference type="InterPro" id="IPR029052">
    <property type="entry name" value="Metallo-depent_PP-like"/>
</dbReference>
<dbReference type="RefSeq" id="WP_094089943.1">
    <property type="nucleotide sequence ID" value="NZ_CP016397.1"/>
</dbReference>
<proteinExistence type="inferred from homology"/>
<dbReference type="PANTHER" id="PTHR33393">
    <property type="entry name" value="POLYGLUTAMINE SYNTHESIS ACCESSORY PROTEIN RV0574C-RELATED"/>
    <property type="match status" value="1"/>
</dbReference>
<dbReference type="InterPro" id="IPR019079">
    <property type="entry name" value="Capsule_synth_CapA"/>
</dbReference>
<reference evidence="4" key="1">
    <citation type="submission" date="2016-07" db="EMBL/GenBank/DDBJ databases">
        <authorList>
            <person name="Florea S."/>
            <person name="Webb J.S."/>
            <person name="Jaromczyk J."/>
            <person name="Schardl C.L."/>
        </authorList>
    </citation>
    <scope>NUCLEOTIDE SEQUENCE [LARGE SCALE GENOMIC DNA]</scope>
    <source>
        <strain evidence="4">CDC-D5610</strain>
    </source>
</reference>
<dbReference type="EMBL" id="CP016397">
    <property type="protein sequence ID" value="ASQ44818.1"/>
    <property type="molecule type" value="Genomic_DNA"/>
</dbReference>
<dbReference type="SMART" id="SM00854">
    <property type="entry name" value="PGA_cap"/>
    <property type="match status" value="1"/>
</dbReference>
<evidence type="ECO:0000313" key="4">
    <source>
        <dbReference type="Proteomes" id="UP000201728"/>
    </source>
</evidence>
<dbReference type="Pfam" id="PF09587">
    <property type="entry name" value="PGA_cap"/>
    <property type="match status" value="1"/>
</dbReference>
<dbReference type="Gene3D" id="3.60.21.10">
    <property type="match status" value="1"/>
</dbReference>
<comment type="similarity">
    <text evidence="1">Belongs to the CapA family.</text>
</comment>
<sequence length="366" mass="40826">MSKLILVFGFWLFSPVFASNVHIIAVGDILLHARLQQTGMEKGFSALWLAVLPQLHEADITYGNLEGPAAEMLDRRGNNTLSLKEAYTSFPMFNYPPSLIKALKQSGFDIVSTANNHTLDRWSIGIDKTIAVLQENAIAFTGTRRQNSEDAWFAETTVNDLSIAWLACTQDTNGIADKYRQVLHCYRDKQQVLQLINKLAKTHDAVIVTPHWGIEYQTQPTKAQRMLAKEFAEAGALAILGSHPHCVQPFDWITAGTGKKVFVAYSLGNFISNQGSLKNRASGLLSLHLNKGENGNTVINKIRYQPTYMENRGKSIHLSLVSSKKHPAYQWIRTVIGENYLVLPNNNAAEAKTPARLLLQRGINLR</sequence>